<feature type="transmembrane region" description="Helical" evidence="1">
    <location>
        <begin position="46"/>
        <end position="65"/>
    </location>
</feature>
<reference evidence="2 3" key="1">
    <citation type="submission" date="2016-11" db="EMBL/GenBank/DDBJ databases">
        <authorList>
            <person name="Jaros S."/>
            <person name="Januszkiewicz K."/>
            <person name="Wedrychowicz H."/>
        </authorList>
    </citation>
    <scope>NUCLEOTIDE SEQUENCE [LARGE SCALE GENOMIC DNA]</scope>
    <source>
        <strain evidence="2 3">DSM 27406</strain>
    </source>
</reference>
<gene>
    <name evidence="2" type="ORF">SAMN05444266_107129</name>
</gene>
<dbReference type="STRING" id="1419482.SAMN05444266_107129"/>
<dbReference type="OrthoDB" id="594989at2"/>
<organism evidence="2 3">
    <name type="scientific">Chitinophaga jiangningensis</name>
    <dbReference type="NCBI Taxonomy" id="1419482"/>
    <lineage>
        <taxon>Bacteria</taxon>
        <taxon>Pseudomonadati</taxon>
        <taxon>Bacteroidota</taxon>
        <taxon>Chitinophagia</taxon>
        <taxon>Chitinophagales</taxon>
        <taxon>Chitinophagaceae</taxon>
        <taxon>Chitinophaga</taxon>
    </lineage>
</organism>
<evidence type="ECO:0000313" key="3">
    <source>
        <dbReference type="Proteomes" id="UP000184420"/>
    </source>
</evidence>
<sequence>MIQRIQSLYLLLAAGAGVGVLLSNLWKATFSNSPEISYVNASNNYLMYVLYIIIILMAFACIFLYKKRKLQFRLTVINILLTLGAIAYQYYLVSKEANALVASGKVIANASYLPASFLPIVMVVLLFLAARGIYKDEKLIKSLDRLR</sequence>
<keyword evidence="1" id="KW-1133">Transmembrane helix</keyword>
<accession>A0A1M7H943</accession>
<dbReference type="RefSeq" id="WP_073084078.1">
    <property type="nucleotide sequence ID" value="NZ_FRBL01000007.1"/>
</dbReference>
<feature type="transmembrane region" description="Helical" evidence="1">
    <location>
        <begin position="72"/>
        <end position="92"/>
    </location>
</feature>
<keyword evidence="1" id="KW-0812">Transmembrane</keyword>
<name>A0A1M7H943_9BACT</name>
<protein>
    <recommendedName>
        <fullName evidence="4">DUF4293 family protein</fullName>
    </recommendedName>
</protein>
<dbReference type="Pfam" id="PF14126">
    <property type="entry name" value="DUF4293"/>
    <property type="match status" value="1"/>
</dbReference>
<keyword evidence="1" id="KW-0472">Membrane</keyword>
<proteinExistence type="predicted"/>
<evidence type="ECO:0000313" key="2">
    <source>
        <dbReference type="EMBL" id="SHM24906.1"/>
    </source>
</evidence>
<dbReference type="Proteomes" id="UP000184420">
    <property type="component" value="Unassembled WGS sequence"/>
</dbReference>
<feature type="transmembrane region" description="Helical" evidence="1">
    <location>
        <begin position="7"/>
        <end position="26"/>
    </location>
</feature>
<keyword evidence="3" id="KW-1185">Reference proteome</keyword>
<feature type="transmembrane region" description="Helical" evidence="1">
    <location>
        <begin position="112"/>
        <end position="134"/>
    </location>
</feature>
<evidence type="ECO:0008006" key="4">
    <source>
        <dbReference type="Google" id="ProtNLM"/>
    </source>
</evidence>
<evidence type="ECO:0000256" key="1">
    <source>
        <dbReference type="SAM" id="Phobius"/>
    </source>
</evidence>
<dbReference type="AlphaFoldDB" id="A0A1M7H943"/>
<dbReference type="EMBL" id="FRBL01000007">
    <property type="protein sequence ID" value="SHM24906.1"/>
    <property type="molecule type" value="Genomic_DNA"/>
</dbReference>
<dbReference type="InterPro" id="IPR025635">
    <property type="entry name" value="DUF4293"/>
</dbReference>